<feature type="compositionally biased region" description="Basic and acidic residues" evidence="1">
    <location>
        <begin position="113"/>
        <end position="137"/>
    </location>
</feature>
<feature type="domain" description="DUF3048" evidence="4">
    <location>
        <begin position="336"/>
        <end position="446"/>
    </location>
</feature>
<feature type="compositionally biased region" description="Low complexity" evidence="1">
    <location>
        <begin position="72"/>
        <end position="98"/>
    </location>
</feature>
<keyword evidence="2" id="KW-0732">Signal</keyword>
<feature type="region of interest" description="Disordered" evidence="1">
    <location>
        <begin position="72"/>
        <end position="140"/>
    </location>
</feature>
<proteinExistence type="predicted"/>
<evidence type="ECO:0000313" key="6">
    <source>
        <dbReference type="Proteomes" id="UP000657421"/>
    </source>
</evidence>
<dbReference type="Gene3D" id="3.50.90.10">
    <property type="entry name" value="YerB-like"/>
    <property type="match status" value="1"/>
</dbReference>
<dbReference type="InterPro" id="IPR023158">
    <property type="entry name" value="YerB-like_sf"/>
</dbReference>
<evidence type="ECO:0000259" key="4">
    <source>
        <dbReference type="Pfam" id="PF17479"/>
    </source>
</evidence>
<feature type="chain" id="PRO_5045367620" evidence="2">
    <location>
        <begin position="26"/>
        <end position="460"/>
    </location>
</feature>
<dbReference type="RefSeq" id="WP_249307257.1">
    <property type="nucleotide sequence ID" value="NZ_JACRSZ010000003.1"/>
</dbReference>
<sequence>MRKKFVVCLLGVSAFSCLVTGQICAEEYYDDGSYSDTGYYDDGSYSDTGYYDDGSYSDAGYYDDGSYSDTGYYDDVSYSDDGSSYSEESYDDSASSSDSSEESSTEEASAKSSSDDDSWHQDPRTDIKRGGGERETPDVNGQVHSYLTGQLTDSEIALQRPVAVMINNIINALPQSDIEQASVIYEAPVEGEITRMMAIYDTVEGLDKIGPVRSCRDYYIDWALEFDAIYVHYGQAVYAYDLLNSDMVNNISGLQYQDSVGELNGYAGEDVFFRTSDRVAPHNCYTSGEGILKGIEKKEYSMELDNDYTGHFKFAADGETVTYSEGTATHIVPHQYSNHPYFDYDETTQKYLRSEYPDRSAGAAQIDESTGNQLSFDNVIIQYCEIQNYDDHGYLNINTNSGGDAILFTKGTYQHATWEKNSDWGPARYYDADGNEIAINQGKTWICIVQDTKKDDTSFQ</sequence>
<organism evidence="5 6">
    <name type="scientific">Jingyaoa shaoxingensis</name>
    <dbReference type="NCBI Taxonomy" id="2763671"/>
    <lineage>
        <taxon>Bacteria</taxon>
        <taxon>Bacillati</taxon>
        <taxon>Bacillota</taxon>
        <taxon>Clostridia</taxon>
        <taxon>Lachnospirales</taxon>
        <taxon>Lachnospiraceae</taxon>
        <taxon>Jingyaoa</taxon>
    </lineage>
</organism>
<evidence type="ECO:0000313" key="5">
    <source>
        <dbReference type="EMBL" id="MBC8572272.1"/>
    </source>
</evidence>
<feature type="domain" description="DUF3048" evidence="3">
    <location>
        <begin position="147"/>
        <end position="301"/>
    </location>
</feature>
<accession>A0ABR7N7A5</accession>
<evidence type="ECO:0000256" key="1">
    <source>
        <dbReference type="SAM" id="MobiDB-lite"/>
    </source>
</evidence>
<dbReference type="InterPro" id="IPR035328">
    <property type="entry name" value="DUF3048_C"/>
</dbReference>
<evidence type="ECO:0000259" key="3">
    <source>
        <dbReference type="Pfam" id="PF11258"/>
    </source>
</evidence>
<protein>
    <submittedName>
        <fullName evidence="5">DUF3048 domain-containing protein</fullName>
    </submittedName>
</protein>
<dbReference type="Pfam" id="PF11258">
    <property type="entry name" value="DUF3048"/>
    <property type="match status" value="1"/>
</dbReference>
<dbReference type="Pfam" id="PF17479">
    <property type="entry name" value="DUF3048_C"/>
    <property type="match status" value="1"/>
</dbReference>
<comment type="caution">
    <text evidence="5">The sequence shown here is derived from an EMBL/GenBank/DDBJ whole genome shotgun (WGS) entry which is preliminary data.</text>
</comment>
<dbReference type="EMBL" id="JACRSZ010000003">
    <property type="protein sequence ID" value="MBC8572272.1"/>
    <property type="molecule type" value="Genomic_DNA"/>
</dbReference>
<reference evidence="5 6" key="1">
    <citation type="submission" date="2020-08" db="EMBL/GenBank/DDBJ databases">
        <title>Genome public.</title>
        <authorList>
            <person name="Liu C."/>
            <person name="Sun Q."/>
        </authorList>
    </citation>
    <scope>NUCLEOTIDE SEQUENCE [LARGE SCALE GENOMIC DNA]</scope>
    <source>
        <strain evidence="5 6">NSJ-46</strain>
    </source>
</reference>
<dbReference type="Proteomes" id="UP000657421">
    <property type="component" value="Unassembled WGS sequence"/>
</dbReference>
<dbReference type="SUPFAM" id="SSF159774">
    <property type="entry name" value="YerB-like"/>
    <property type="match status" value="1"/>
</dbReference>
<name>A0ABR7N7A5_9FIRM</name>
<gene>
    <name evidence="5" type="ORF">H8716_04110</name>
</gene>
<evidence type="ECO:0000256" key="2">
    <source>
        <dbReference type="SAM" id="SignalP"/>
    </source>
</evidence>
<keyword evidence="6" id="KW-1185">Reference proteome</keyword>
<dbReference type="InterPro" id="IPR021416">
    <property type="entry name" value="DUF3048_N"/>
</dbReference>
<feature type="signal peptide" evidence="2">
    <location>
        <begin position="1"/>
        <end position="25"/>
    </location>
</feature>
<dbReference type="PROSITE" id="PS51257">
    <property type="entry name" value="PROKAR_LIPOPROTEIN"/>
    <property type="match status" value="1"/>
</dbReference>